<sequence length="162" mass="18279">MVLVKATSLLVSRAGGRVRSSRAQLVSLVSEPRYKPYKCPHCLKTYSSKSNLNTHVRDLHAAVPQVFVCPYCKKRYSSKNSLRYHITMYHREEKNRDQALQHAIATAQPLSPAPHPPQPPPQPPQHTPHYTQPQIQTYSDLDLSLLEDPRSGLLQEDAAAPH</sequence>
<feature type="compositionally biased region" description="Low complexity" evidence="6">
    <location>
        <begin position="127"/>
        <end position="137"/>
    </location>
</feature>
<dbReference type="Pfam" id="PF05605">
    <property type="entry name" value="zf-Di19"/>
    <property type="match status" value="1"/>
</dbReference>
<dbReference type="PROSITE" id="PS50157">
    <property type="entry name" value="ZINC_FINGER_C2H2_2"/>
    <property type="match status" value="2"/>
</dbReference>
<dbReference type="PROSITE" id="PS00028">
    <property type="entry name" value="ZINC_FINGER_C2H2_1"/>
    <property type="match status" value="2"/>
</dbReference>
<dbReference type="EMBL" id="GDRN01054143">
    <property type="protein sequence ID" value="JAI66115.1"/>
    <property type="molecule type" value="Transcribed_RNA"/>
</dbReference>
<evidence type="ECO:0000256" key="2">
    <source>
        <dbReference type="ARBA" id="ARBA00022737"/>
    </source>
</evidence>
<keyword evidence="2" id="KW-0677">Repeat</keyword>
<protein>
    <recommendedName>
        <fullName evidence="7">C2H2-type domain-containing protein</fullName>
    </recommendedName>
</protein>
<keyword evidence="1" id="KW-0479">Metal-binding</keyword>
<dbReference type="InterPro" id="IPR008598">
    <property type="entry name" value="Di19_Zn-bd"/>
</dbReference>
<feature type="region of interest" description="Disordered" evidence="6">
    <location>
        <begin position="95"/>
        <end position="137"/>
    </location>
</feature>
<dbReference type="GO" id="GO:0008270">
    <property type="term" value="F:zinc ion binding"/>
    <property type="evidence" value="ECO:0007669"/>
    <property type="project" value="UniProtKB-KW"/>
</dbReference>
<feature type="compositionally biased region" description="Pro residues" evidence="6">
    <location>
        <begin position="111"/>
        <end position="126"/>
    </location>
</feature>
<dbReference type="FunFam" id="3.30.160.60:FF:000110">
    <property type="entry name" value="Zinc finger protein-like"/>
    <property type="match status" value="1"/>
</dbReference>
<organism evidence="8">
    <name type="scientific">Scylla olivacea</name>
    <name type="common">Orange mud crab</name>
    <name type="synonym">Cancer olivacea</name>
    <dbReference type="NCBI Taxonomy" id="85551"/>
    <lineage>
        <taxon>Eukaryota</taxon>
        <taxon>Metazoa</taxon>
        <taxon>Ecdysozoa</taxon>
        <taxon>Arthropoda</taxon>
        <taxon>Crustacea</taxon>
        <taxon>Multicrustacea</taxon>
        <taxon>Malacostraca</taxon>
        <taxon>Eumalacostraca</taxon>
        <taxon>Eucarida</taxon>
        <taxon>Decapoda</taxon>
        <taxon>Pleocyemata</taxon>
        <taxon>Brachyura</taxon>
        <taxon>Eubrachyura</taxon>
        <taxon>Portunoidea</taxon>
        <taxon>Portunidae</taxon>
        <taxon>Portuninae</taxon>
        <taxon>Scylla</taxon>
    </lineage>
</organism>
<evidence type="ECO:0000259" key="7">
    <source>
        <dbReference type="PROSITE" id="PS50157"/>
    </source>
</evidence>
<keyword evidence="3 5" id="KW-0863">Zinc-finger</keyword>
<keyword evidence="4" id="KW-0862">Zinc</keyword>
<evidence type="ECO:0000313" key="8">
    <source>
        <dbReference type="EMBL" id="JAI66115.1"/>
    </source>
</evidence>
<evidence type="ECO:0000256" key="3">
    <source>
        <dbReference type="ARBA" id="ARBA00022771"/>
    </source>
</evidence>
<evidence type="ECO:0000256" key="4">
    <source>
        <dbReference type="ARBA" id="ARBA00022833"/>
    </source>
</evidence>
<dbReference type="SUPFAM" id="SSF57667">
    <property type="entry name" value="beta-beta-alpha zinc fingers"/>
    <property type="match status" value="1"/>
</dbReference>
<feature type="domain" description="C2H2-type" evidence="7">
    <location>
        <begin position="67"/>
        <end position="95"/>
    </location>
</feature>
<name>A0A0P4WH96_SCYOL</name>
<evidence type="ECO:0000256" key="1">
    <source>
        <dbReference type="ARBA" id="ARBA00022723"/>
    </source>
</evidence>
<feature type="domain" description="C2H2-type" evidence="7">
    <location>
        <begin position="37"/>
        <end position="65"/>
    </location>
</feature>
<dbReference type="GO" id="GO:0005634">
    <property type="term" value="C:nucleus"/>
    <property type="evidence" value="ECO:0007669"/>
    <property type="project" value="TreeGrafter"/>
</dbReference>
<reference evidence="8" key="1">
    <citation type="submission" date="2015-09" db="EMBL/GenBank/DDBJ databases">
        <title>Scylla olivacea transcriptome.</title>
        <authorList>
            <person name="Ikhwanuddin M."/>
        </authorList>
    </citation>
    <scope>NUCLEOTIDE SEQUENCE</scope>
</reference>
<proteinExistence type="predicted"/>
<accession>A0A0P4WH96</accession>
<dbReference type="Gene3D" id="3.30.160.60">
    <property type="entry name" value="Classic Zinc Finger"/>
    <property type="match status" value="2"/>
</dbReference>
<dbReference type="InterPro" id="IPR050688">
    <property type="entry name" value="Zinc_finger/UBP_domain"/>
</dbReference>
<dbReference type="InterPro" id="IPR013087">
    <property type="entry name" value="Znf_C2H2_type"/>
</dbReference>
<evidence type="ECO:0000256" key="5">
    <source>
        <dbReference type="PROSITE-ProRule" id="PRU00042"/>
    </source>
</evidence>
<evidence type="ECO:0000256" key="6">
    <source>
        <dbReference type="SAM" id="MobiDB-lite"/>
    </source>
</evidence>
<dbReference type="AlphaFoldDB" id="A0A0P4WH96"/>
<dbReference type="GO" id="GO:0010468">
    <property type="term" value="P:regulation of gene expression"/>
    <property type="evidence" value="ECO:0007669"/>
    <property type="project" value="TreeGrafter"/>
</dbReference>
<dbReference type="PANTHER" id="PTHR24403">
    <property type="entry name" value="ZINC FINGER PROTEIN"/>
    <property type="match status" value="1"/>
</dbReference>
<dbReference type="SMART" id="SM00355">
    <property type="entry name" value="ZnF_C2H2"/>
    <property type="match status" value="2"/>
</dbReference>
<dbReference type="InterPro" id="IPR036236">
    <property type="entry name" value="Znf_C2H2_sf"/>
</dbReference>
<dbReference type="PANTHER" id="PTHR24403:SF67">
    <property type="entry name" value="FI01116P-RELATED"/>
    <property type="match status" value="1"/>
</dbReference>